<feature type="compositionally biased region" description="Basic and acidic residues" evidence="1">
    <location>
        <begin position="13"/>
        <end position="39"/>
    </location>
</feature>
<reference evidence="3" key="1">
    <citation type="submission" date="2017-10" db="EMBL/GenBank/DDBJ databases">
        <title>Rapid genome shrinkage in a self-fertile nematode reveals novel sperm competition proteins.</title>
        <authorList>
            <person name="Yin D."/>
            <person name="Schwarz E.M."/>
            <person name="Thomas C.G."/>
            <person name="Felde R.L."/>
            <person name="Korf I.F."/>
            <person name="Cutter A.D."/>
            <person name="Schartner C.M."/>
            <person name="Ralston E.J."/>
            <person name="Meyer B.J."/>
            <person name="Haag E.S."/>
        </authorList>
    </citation>
    <scope>NUCLEOTIDE SEQUENCE [LARGE SCALE GENOMIC DNA]</scope>
    <source>
        <strain evidence="3">JU1422</strain>
    </source>
</reference>
<evidence type="ECO:0000256" key="1">
    <source>
        <dbReference type="SAM" id="MobiDB-lite"/>
    </source>
</evidence>
<sequence length="139" mass="16008">MLGFFRTLRKTEQIFPDGRRKPEDGTKKTTEDGKRKTEFRSTLLNRKPNEYRAQSTGIQSHFPAGIQSHFPAGSAFLFRKFPFRRVYDRFSELPPSPSSGILRLQNKKIFSGGRSEDHRPPTTTASHRRLQDLPSLLNC</sequence>
<dbReference type="EMBL" id="PDUG01000002">
    <property type="protein sequence ID" value="PIC44785.1"/>
    <property type="molecule type" value="Genomic_DNA"/>
</dbReference>
<protein>
    <submittedName>
        <fullName evidence="2">Uncharacterized protein</fullName>
    </submittedName>
</protein>
<dbReference type="AlphaFoldDB" id="A0A2G5UZ47"/>
<dbReference type="Proteomes" id="UP000230233">
    <property type="component" value="Chromosome II"/>
</dbReference>
<feature type="region of interest" description="Disordered" evidence="1">
    <location>
        <begin position="110"/>
        <end position="139"/>
    </location>
</feature>
<evidence type="ECO:0000313" key="3">
    <source>
        <dbReference type="Proteomes" id="UP000230233"/>
    </source>
</evidence>
<keyword evidence="3" id="KW-1185">Reference proteome</keyword>
<proteinExistence type="predicted"/>
<gene>
    <name evidence="2" type="primary">Cnig_chr_II.g5035</name>
    <name evidence="2" type="ORF">B9Z55_005035</name>
</gene>
<accession>A0A2G5UZ47</accession>
<comment type="caution">
    <text evidence="2">The sequence shown here is derived from an EMBL/GenBank/DDBJ whole genome shotgun (WGS) entry which is preliminary data.</text>
</comment>
<name>A0A2G5UZ47_9PELO</name>
<evidence type="ECO:0000313" key="2">
    <source>
        <dbReference type="EMBL" id="PIC44785.1"/>
    </source>
</evidence>
<feature type="region of interest" description="Disordered" evidence="1">
    <location>
        <begin position="13"/>
        <end position="54"/>
    </location>
</feature>
<organism evidence="2 3">
    <name type="scientific">Caenorhabditis nigoni</name>
    <dbReference type="NCBI Taxonomy" id="1611254"/>
    <lineage>
        <taxon>Eukaryota</taxon>
        <taxon>Metazoa</taxon>
        <taxon>Ecdysozoa</taxon>
        <taxon>Nematoda</taxon>
        <taxon>Chromadorea</taxon>
        <taxon>Rhabditida</taxon>
        <taxon>Rhabditina</taxon>
        <taxon>Rhabditomorpha</taxon>
        <taxon>Rhabditoidea</taxon>
        <taxon>Rhabditidae</taxon>
        <taxon>Peloderinae</taxon>
        <taxon>Caenorhabditis</taxon>
    </lineage>
</organism>